<dbReference type="InterPro" id="IPR001387">
    <property type="entry name" value="Cro/C1-type_HTH"/>
</dbReference>
<dbReference type="PROSITE" id="PS50943">
    <property type="entry name" value="HTH_CROC1"/>
    <property type="match status" value="1"/>
</dbReference>
<dbReference type="InterPro" id="IPR010982">
    <property type="entry name" value="Lambda_DNA-bd_dom_sf"/>
</dbReference>
<protein>
    <submittedName>
        <fullName evidence="2">Helix-turn-helix transcriptional regulator</fullName>
    </submittedName>
</protein>
<sequence length="158" mass="17526">MKINVTEEWCVSQAQLEAGAEVGAGVIALDPTFENDDVKSEPIDDSRVALQRFVELSRRQKNLSRQQLAEQADIDLSELEGIETDMHYMPETRTLYQLANVLGVSQKKLMGLSGLTQPKDVSYVEEAVRYAARSESISRLTPEEQAALDGLIAVLSEK</sequence>
<dbReference type="Proteomes" id="UP001235664">
    <property type="component" value="Unassembled WGS sequence"/>
</dbReference>
<organism evidence="2 3">
    <name type="scientific">Qipengyuania benthica</name>
    <dbReference type="NCBI Taxonomy" id="3067651"/>
    <lineage>
        <taxon>Bacteria</taxon>
        <taxon>Pseudomonadati</taxon>
        <taxon>Pseudomonadota</taxon>
        <taxon>Alphaproteobacteria</taxon>
        <taxon>Sphingomonadales</taxon>
        <taxon>Erythrobacteraceae</taxon>
        <taxon>Qipengyuania</taxon>
    </lineage>
</organism>
<dbReference type="CDD" id="cd00093">
    <property type="entry name" value="HTH_XRE"/>
    <property type="match status" value="1"/>
</dbReference>
<dbReference type="SMART" id="SM00530">
    <property type="entry name" value="HTH_XRE"/>
    <property type="match status" value="1"/>
</dbReference>
<evidence type="ECO:0000259" key="1">
    <source>
        <dbReference type="PROSITE" id="PS50943"/>
    </source>
</evidence>
<dbReference type="Pfam" id="PF12844">
    <property type="entry name" value="HTH_19"/>
    <property type="match status" value="1"/>
</dbReference>
<proteinExistence type="predicted"/>
<name>A0ABT9HBY9_9SPHN</name>
<dbReference type="EMBL" id="JAVAIL010000006">
    <property type="protein sequence ID" value="MDP4540844.1"/>
    <property type="molecule type" value="Genomic_DNA"/>
</dbReference>
<dbReference type="Gene3D" id="1.10.260.40">
    <property type="entry name" value="lambda repressor-like DNA-binding domains"/>
    <property type="match status" value="1"/>
</dbReference>
<evidence type="ECO:0000313" key="2">
    <source>
        <dbReference type="EMBL" id="MDP4540844.1"/>
    </source>
</evidence>
<comment type="caution">
    <text evidence="2">The sequence shown here is derived from an EMBL/GenBank/DDBJ whole genome shotgun (WGS) entry which is preliminary data.</text>
</comment>
<dbReference type="SUPFAM" id="SSF47413">
    <property type="entry name" value="lambda repressor-like DNA-binding domains"/>
    <property type="match status" value="1"/>
</dbReference>
<evidence type="ECO:0000313" key="3">
    <source>
        <dbReference type="Proteomes" id="UP001235664"/>
    </source>
</evidence>
<feature type="domain" description="HTH cro/C1-type" evidence="1">
    <location>
        <begin position="54"/>
        <end position="109"/>
    </location>
</feature>
<keyword evidence="3" id="KW-1185">Reference proteome</keyword>
<dbReference type="RefSeq" id="WP_305930841.1">
    <property type="nucleotide sequence ID" value="NZ_JAVAIL010000006.1"/>
</dbReference>
<gene>
    <name evidence="2" type="ORF">Q9K01_14550</name>
</gene>
<reference evidence="2 3" key="1">
    <citation type="submission" date="2023-08" db="EMBL/GenBank/DDBJ databases">
        <title>genomic of DY56.</title>
        <authorList>
            <person name="Wang Y."/>
        </authorList>
    </citation>
    <scope>NUCLEOTIDE SEQUENCE [LARGE SCALE GENOMIC DNA]</scope>
    <source>
        <strain evidence="2 3">DY56-A-20</strain>
    </source>
</reference>
<accession>A0ABT9HBY9</accession>